<evidence type="ECO:0000313" key="3">
    <source>
        <dbReference type="Proteomes" id="UP001178888"/>
    </source>
</evidence>
<reference evidence="2" key="1">
    <citation type="submission" date="2023-08" db="EMBL/GenBank/DDBJ databases">
        <title>Nitrogen cycling bacteria in agricultural field soils.</title>
        <authorList>
            <person name="Jang J."/>
        </authorList>
    </citation>
    <scope>NUCLEOTIDE SEQUENCE</scope>
    <source>
        <strain evidence="2">PS3-36</strain>
    </source>
</reference>
<evidence type="ECO:0000256" key="1">
    <source>
        <dbReference type="SAM" id="MobiDB-lite"/>
    </source>
</evidence>
<dbReference type="EMBL" id="JAVGVR010000001">
    <property type="protein sequence ID" value="MDQ6596757.1"/>
    <property type="molecule type" value="Genomic_DNA"/>
</dbReference>
<feature type="compositionally biased region" description="Basic residues" evidence="1">
    <location>
        <begin position="1"/>
        <end position="13"/>
    </location>
</feature>
<dbReference type="RefSeq" id="WP_268884010.1">
    <property type="nucleotide sequence ID" value="NZ_JAVGVR010000001.1"/>
</dbReference>
<feature type="compositionally biased region" description="Basic residues" evidence="1">
    <location>
        <begin position="32"/>
        <end position="41"/>
    </location>
</feature>
<dbReference type="AlphaFoldDB" id="A0AA90TC15"/>
<sequence length="41" mass="4696">MVFKRWVKPKTHPRSGGNGLDKVDEAQNISKERRKWSSKGG</sequence>
<comment type="caution">
    <text evidence="2">The sequence shown here is derived from an EMBL/GenBank/DDBJ whole genome shotgun (WGS) entry which is preliminary data.</text>
</comment>
<dbReference type="Proteomes" id="UP001178888">
    <property type="component" value="Unassembled WGS sequence"/>
</dbReference>
<name>A0AA90TC15_9BACI</name>
<organism evidence="2 3">
    <name type="scientific">Bacillus salipaludis</name>
    <dbReference type="NCBI Taxonomy" id="2547811"/>
    <lineage>
        <taxon>Bacteria</taxon>
        <taxon>Bacillati</taxon>
        <taxon>Bacillota</taxon>
        <taxon>Bacilli</taxon>
        <taxon>Bacillales</taxon>
        <taxon>Bacillaceae</taxon>
        <taxon>Bacillus</taxon>
    </lineage>
</organism>
<protein>
    <submittedName>
        <fullName evidence="2">Uncharacterized protein</fullName>
    </submittedName>
</protein>
<accession>A0AA90TC15</accession>
<proteinExistence type="predicted"/>
<evidence type="ECO:0000313" key="2">
    <source>
        <dbReference type="EMBL" id="MDQ6596757.1"/>
    </source>
</evidence>
<keyword evidence="3" id="KW-1185">Reference proteome</keyword>
<feature type="region of interest" description="Disordered" evidence="1">
    <location>
        <begin position="1"/>
        <end position="41"/>
    </location>
</feature>
<gene>
    <name evidence="2" type="ORF">RCG21_10400</name>
</gene>